<comment type="caution">
    <text evidence="9">The sequence shown here is derived from an EMBL/GenBank/DDBJ whole genome shotgun (WGS) entry which is preliminary data.</text>
</comment>
<dbReference type="Gene3D" id="1.20.5.100">
    <property type="entry name" value="Cytochrome c1, transmembrane anchor, C-terminal"/>
    <property type="match status" value="1"/>
</dbReference>
<evidence type="ECO:0000259" key="8">
    <source>
        <dbReference type="SMART" id="SM00984"/>
    </source>
</evidence>
<evidence type="ECO:0000256" key="5">
    <source>
        <dbReference type="ARBA" id="ARBA00023027"/>
    </source>
</evidence>
<comment type="similarity">
    <text evidence="2 7">Belongs to the UDP-glucose/GDP-mannose dehydrogenase family.</text>
</comment>
<dbReference type="InterPro" id="IPR001732">
    <property type="entry name" value="UDP-Glc/GDP-Man_DH_N"/>
</dbReference>
<evidence type="ECO:0000256" key="6">
    <source>
        <dbReference type="ARBA" id="ARBA00047473"/>
    </source>
</evidence>
<evidence type="ECO:0000256" key="4">
    <source>
        <dbReference type="ARBA" id="ARBA00023002"/>
    </source>
</evidence>
<dbReference type="InterPro" id="IPR014027">
    <property type="entry name" value="UDP-Glc/GDP-Man_DH_C"/>
</dbReference>
<dbReference type="NCBIfam" id="NF047673">
    <property type="entry name" value="TeichurnBiosyTuaD"/>
    <property type="match status" value="1"/>
</dbReference>
<dbReference type="InterPro" id="IPR008927">
    <property type="entry name" value="6-PGluconate_DH-like_C_sf"/>
</dbReference>
<dbReference type="PANTHER" id="PTHR43750:SF3">
    <property type="entry name" value="UDP-GLUCOSE 6-DEHYDROGENASE TUAD"/>
    <property type="match status" value="1"/>
</dbReference>
<dbReference type="RefSeq" id="WP_309147220.1">
    <property type="nucleotide sequence ID" value="NZ_JBHUMR010000004.1"/>
</dbReference>
<dbReference type="PIRSF" id="PIRSF000124">
    <property type="entry name" value="UDPglc_GDPman_dh"/>
    <property type="match status" value="1"/>
</dbReference>
<dbReference type="SUPFAM" id="SSF48179">
    <property type="entry name" value="6-phosphogluconate dehydrogenase C-terminal domain-like"/>
    <property type="match status" value="1"/>
</dbReference>
<organism evidence="9 10">
    <name type="scientific">Terrilactibacillus laevilacticus</name>
    <dbReference type="NCBI Taxonomy" id="1380157"/>
    <lineage>
        <taxon>Bacteria</taxon>
        <taxon>Bacillati</taxon>
        <taxon>Bacillota</taxon>
        <taxon>Bacilli</taxon>
        <taxon>Bacillales</taxon>
        <taxon>Bacillaceae</taxon>
        <taxon>Terrilactibacillus</taxon>
    </lineage>
</organism>
<dbReference type="InterPro" id="IPR028357">
    <property type="entry name" value="UDPglc_DH_bac"/>
</dbReference>
<dbReference type="EC" id="1.1.1.22" evidence="3 7"/>
<keyword evidence="5 7" id="KW-0520">NAD</keyword>
<protein>
    <recommendedName>
        <fullName evidence="3 7">UDP-glucose 6-dehydrogenase</fullName>
        <ecNumber evidence="3 7">1.1.1.22</ecNumber>
    </recommendedName>
</protein>
<dbReference type="PIRSF" id="PIRSF500134">
    <property type="entry name" value="UDPglc_DH_bac"/>
    <property type="match status" value="1"/>
</dbReference>
<keyword evidence="10" id="KW-1185">Reference proteome</keyword>
<dbReference type="EMBL" id="JBHUMR010000004">
    <property type="protein sequence ID" value="MFD2615953.1"/>
    <property type="molecule type" value="Genomic_DNA"/>
</dbReference>
<evidence type="ECO:0000256" key="1">
    <source>
        <dbReference type="ARBA" id="ARBA00004701"/>
    </source>
</evidence>
<sequence length="445" mass="48445">MLKNIAVIGTGYVGLVSGVCFSEAGNHVICCDIDQGKINGLKRGIIPIFEPGLNQLVNKNVAGDRLSFTSDIPEAIQKAEIIIIAVGTPMSRTGEADLTYIKQVAKTIGKHLNGYKIVVNKSTVPVGTGKMVKNLISEISRDRYAFDVVSNPEFLREGVAVKDTMQMERAVIGASSAKAMEVMVQLHQPFTTKVVKTTIESAEMIKYAANAFLATKISFMNDIANICERAEADVTKVSEGIGLDSRIGQKFLQAGVGFGGSCFPKDTAALLHIAESFGYDFKLIKAVMETNIGQRIQIIKKVESILGSLEGKSISILGLAFKPNTNDMRYAPALDIIPQLNHLGANVKTFDPIAIPEAKKQLGYICSYSDDLYETIQGTDACVILTGWKEIKNLDLEKTKRLMNQPLVVDGRNLFDLTTMQNLGFTYVSVGRPVVYGETTFSNII</sequence>
<dbReference type="Pfam" id="PF03720">
    <property type="entry name" value="UDPG_MGDP_dh_C"/>
    <property type="match status" value="1"/>
</dbReference>
<gene>
    <name evidence="9" type="ORF">ACFSTF_01260</name>
</gene>
<evidence type="ECO:0000256" key="3">
    <source>
        <dbReference type="ARBA" id="ARBA00012954"/>
    </source>
</evidence>
<keyword evidence="4 7" id="KW-0560">Oxidoreductase</keyword>
<dbReference type="SMART" id="SM00984">
    <property type="entry name" value="UDPG_MGDP_dh_C"/>
    <property type="match status" value="1"/>
</dbReference>
<dbReference type="PANTHER" id="PTHR43750">
    <property type="entry name" value="UDP-GLUCOSE 6-DEHYDROGENASE TUAD"/>
    <property type="match status" value="1"/>
</dbReference>
<dbReference type="InterPro" id="IPR017476">
    <property type="entry name" value="UDP-Glc/GDP-Man"/>
</dbReference>
<dbReference type="SUPFAM" id="SSF51735">
    <property type="entry name" value="NAD(P)-binding Rossmann-fold domains"/>
    <property type="match status" value="1"/>
</dbReference>
<dbReference type="InterPro" id="IPR036220">
    <property type="entry name" value="UDP-Glc/GDP-Man_DH_C_sf"/>
</dbReference>
<evidence type="ECO:0000256" key="2">
    <source>
        <dbReference type="ARBA" id="ARBA00006601"/>
    </source>
</evidence>
<name>A0ABW5PL08_9BACI</name>
<dbReference type="NCBIfam" id="TIGR03026">
    <property type="entry name" value="NDP-sugDHase"/>
    <property type="match status" value="1"/>
</dbReference>
<comment type="catalytic activity">
    <reaction evidence="6 7">
        <text>UDP-alpha-D-glucose + 2 NAD(+) + H2O = UDP-alpha-D-glucuronate + 2 NADH + 3 H(+)</text>
        <dbReference type="Rhea" id="RHEA:23596"/>
        <dbReference type="ChEBI" id="CHEBI:15377"/>
        <dbReference type="ChEBI" id="CHEBI:15378"/>
        <dbReference type="ChEBI" id="CHEBI:57540"/>
        <dbReference type="ChEBI" id="CHEBI:57945"/>
        <dbReference type="ChEBI" id="CHEBI:58052"/>
        <dbReference type="ChEBI" id="CHEBI:58885"/>
        <dbReference type="EC" id="1.1.1.22"/>
    </reaction>
</comment>
<feature type="domain" description="UDP-glucose/GDP-mannose dehydrogenase C-terminal" evidence="8">
    <location>
        <begin position="315"/>
        <end position="417"/>
    </location>
</feature>
<comment type="pathway">
    <text evidence="1">Nucleotide-sugar biosynthesis; UDP-alpha-D-glucuronate biosynthesis; UDP-alpha-D-glucuronate from UDP-alpha-D-glucose: step 1/1.</text>
</comment>
<dbReference type="InterPro" id="IPR036291">
    <property type="entry name" value="NAD(P)-bd_dom_sf"/>
</dbReference>
<dbReference type="SUPFAM" id="SSF52413">
    <property type="entry name" value="UDP-glucose/GDP-mannose dehydrogenase C-terminal domain"/>
    <property type="match status" value="1"/>
</dbReference>
<evidence type="ECO:0000256" key="7">
    <source>
        <dbReference type="PIRNR" id="PIRNR000124"/>
    </source>
</evidence>
<proteinExistence type="inferred from homology"/>
<dbReference type="GO" id="GO:0016491">
    <property type="term" value="F:oxidoreductase activity"/>
    <property type="evidence" value="ECO:0007669"/>
    <property type="project" value="UniProtKB-KW"/>
</dbReference>
<dbReference type="Gene3D" id="3.40.50.720">
    <property type="entry name" value="NAD(P)-binding Rossmann-like Domain"/>
    <property type="match status" value="2"/>
</dbReference>
<dbReference type="Pfam" id="PF00984">
    <property type="entry name" value="UDPG_MGDP_dh"/>
    <property type="match status" value="1"/>
</dbReference>
<accession>A0ABW5PL08</accession>
<evidence type="ECO:0000313" key="9">
    <source>
        <dbReference type="EMBL" id="MFD2615953.1"/>
    </source>
</evidence>
<dbReference type="InterPro" id="IPR014026">
    <property type="entry name" value="UDP-Glc/GDP-Man_DH_dimer"/>
</dbReference>
<dbReference type="Proteomes" id="UP001597458">
    <property type="component" value="Unassembled WGS sequence"/>
</dbReference>
<evidence type="ECO:0000313" key="10">
    <source>
        <dbReference type="Proteomes" id="UP001597458"/>
    </source>
</evidence>
<dbReference type="Pfam" id="PF03721">
    <property type="entry name" value="UDPG_MGDP_dh_N"/>
    <property type="match status" value="1"/>
</dbReference>
<reference evidence="10" key="1">
    <citation type="journal article" date="2019" name="Int. J. Syst. Evol. Microbiol.">
        <title>The Global Catalogue of Microorganisms (GCM) 10K type strain sequencing project: providing services to taxonomists for standard genome sequencing and annotation.</title>
        <authorList>
            <consortium name="The Broad Institute Genomics Platform"/>
            <consortium name="The Broad Institute Genome Sequencing Center for Infectious Disease"/>
            <person name="Wu L."/>
            <person name="Ma J."/>
        </authorList>
    </citation>
    <scope>NUCLEOTIDE SEQUENCE [LARGE SCALE GENOMIC DNA]</scope>
    <source>
        <strain evidence="10">TISTR 2241</strain>
    </source>
</reference>